<accession>A0ABQ9V606</accession>
<feature type="region of interest" description="Disordered" evidence="1">
    <location>
        <begin position="1"/>
        <end position="31"/>
    </location>
</feature>
<gene>
    <name evidence="2" type="ORF">P7K49_018493</name>
</gene>
<sequence length="107" mass="11469">MVCSAGTALKPSAMTLSHSPAGKTPGPQRHTALYNESDFVLTLVSEATREIAHSIDCLMSQGPHVRVLNKNASDKSPPDRSSDASNKKPTQQIHTCQQQKPTQASLC</sequence>
<evidence type="ECO:0000313" key="2">
    <source>
        <dbReference type="EMBL" id="KAK2104637.1"/>
    </source>
</evidence>
<organism evidence="2 3">
    <name type="scientific">Saguinus oedipus</name>
    <name type="common">Cotton-top tamarin</name>
    <name type="synonym">Oedipomidas oedipus</name>
    <dbReference type="NCBI Taxonomy" id="9490"/>
    <lineage>
        <taxon>Eukaryota</taxon>
        <taxon>Metazoa</taxon>
        <taxon>Chordata</taxon>
        <taxon>Craniata</taxon>
        <taxon>Vertebrata</taxon>
        <taxon>Euteleostomi</taxon>
        <taxon>Mammalia</taxon>
        <taxon>Eutheria</taxon>
        <taxon>Euarchontoglires</taxon>
        <taxon>Primates</taxon>
        <taxon>Haplorrhini</taxon>
        <taxon>Platyrrhini</taxon>
        <taxon>Cebidae</taxon>
        <taxon>Callitrichinae</taxon>
        <taxon>Saguinus</taxon>
    </lineage>
</organism>
<dbReference type="EMBL" id="JASSZA010000008">
    <property type="protein sequence ID" value="KAK2104637.1"/>
    <property type="molecule type" value="Genomic_DNA"/>
</dbReference>
<dbReference type="Proteomes" id="UP001266305">
    <property type="component" value="Unassembled WGS sequence"/>
</dbReference>
<proteinExistence type="predicted"/>
<evidence type="ECO:0000256" key="1">
    <source>
        <dbReference type="SAM" id="MobiDB-lite"/>
    </source>
</evidence>
<comment type="caution">
    <text evidence="2">The sequence shown here is derived from an EMBL/GenBank/DDBJ whole genome shotgun (WGS) entry which is preliminary data.</text>
</comment>
<feature type="region of interest" description="Disordered" evidence="1">
    <location>
        <begin position="66"/>
        <end position="107"/>
    </location>
</feature>
<keyword evidence="3" id="KW-1185">Reference proteome</keyword>
<reference evidence="2 3" key="1">
    <citation type="submission" date="2023-05" db="EMBL/GenBank/DDBJ databases">
        <title>B98-5 Cell Line De Novo Hybrid Assembly: An Optical Mapping Approach.</title>
        <authorList>
            <person name="Kananen K."/>
            <person name="Auerbach J.A."/>
            <person name="Kautto E."/>
            <person name="Blachly J.S."/>
        </authorList>
    </citation>
    <scope>NUCLEOTIDE SEQUENCE [LARGE SCALE GENOMIC DNA]</scope>
    <source>
        <strain evidence="2">B95-8</strain>
        <tissue evidence="2">Cell line</tissue>
    </source>
</reference>
<protein>
    <submittedName>
        <fullName evidence="2">Uncharacterized protein</fullName>
    </submittedName>
</protein>
<feature type="compositionally biased region" description="Polar residues" evidence="1">
    <location>
        <begin position="87"/>
        <end position="107"/>
    </location>
</feature>
<evidence type="ECO:0000313" key="3">
    <source>
        <dbReference type="Proteomes" id="UP001266305"/>
    </source>
</evidence>
<name>A0ABQ9V606_SAGOE</name>
<feature type="compositionally biased region" description="Basic and acidic residues" evidence="1">
    <location>
        <begin position="72"/>
        <end position="86"/>
    </location>
</feature>